<keyword evidence="4" id="KW-0804">Transcription</keyword>
<evidence type="ECO:0000259" key="5">
    <source>
        <dbReference type="Pfam" id="PF04542"/>
    </source>
</evidence>
<keyword evidence="3" id="KW-0731">Sigma factor</keyword>
<evidence type="ECO:0000259" key="6">
    <source>
        <dbReference type="Pfam" id="PF08281"/>
    </source>
</evidence>
<dbReference type="InterPro" id="IPR013324">
    <property type="entry name" value="RNA_pol_sigma_r3/r4-like"/>
</dbReference>
<accession>A0AAE3SWD7</accession>
<organism evidence="7 8">
    <name type="scientific">Ectorhizobium quercum</name>
    <dbReference type="NCBI Taxonomy" id="2965071"/>
    <lineage>
        <taxon>Bacteria</taxon>
        <taxon>Pseudomonadati</taxon>
        <taxon>Pseudomonadota</taxon>
        <taxon>Alphaproteobacteria</taxon>
        <taxon>Hyphomicrobiales</taxon>
        <taxon>Rhizobiaceae</taxon>
        <taxon>Ectorhizobium</taxon>
    </lineage>
</organism>
<dbReference type="GO" id="GO:0003677">
    <property type="term" value="F:DNA binding"/>
    <property type="evidence" value="ECO:0007669"/>
    <property type="project" value="InterPro"/>
</dbReference>
<protein>
    <submittedName>
        <fullName evidence="7">Sigma-70 family RNA polymerase sigma factor</fullName>
    </submittedName>
</protein>
<dbReference type="Pfam" id="PF04542">
    <property type="entry name" value="Sigma70_r2"/>
    <property type="match status" value="1"/>
</dbReference>
<dbReference type="PANTHER" id="PTHR43133">
    <property type="entry name" value="RNA POLYMERASE ECF-TYPE SIGMA FACTO"/>
    <property type="match status" value="1"/>
</dbReference>
<dbReference type="EMBL" id="JANFPI010000004">
    <property type="protein sequence ID" value="MCX8997914.1"/>
    <property type="molecule type" value="Genomic_DNA"/>
</dbReference>
<evidence type="ECO:0000256" key="2">
    <source>
        <dbReference type="ARBA" id="ARBA00023015"/>
    </source>
</evidence>
<dbReference type="InterPro" id="IPR039425">
    <property type="entry name" value="RNA_pol_sigma-70-like"/>
</dbReference>
<feature type="domain" description="RNA polymerase sigma-70 region 2" evidence="5">
    <location>
        <begin position="14"/>
        <end position="76"/>
    </location>
</feature>
<name>A0AAE3SWD7_9HYPH</name>
<sequence>MDTDASRLDLVFLQMQKMLFRSVLRIVRDAPVAEELTQEVYLRARKAVETTVPTHMEAFLWRTARNLAFDHIRQNKVRSAFEPADFPGEATMNIADGKPSAEEQVIQKDDLRVFGEALSKLPPRTQQAWLLSRVEGWPYPKIAAHLGVSPNTVFNDIKMVMGLLFDLRARLDRQ</sequence>
<reference evidence="7" key="1">
    <citation type="submission" date="2022-07" db="EMBL/GenBank/DDBJ databases">
        <title>Ectorhizobium quercum gen.nov., sp. nov.</title>
        <authorList>
            <person name="Ma T."/>
            <person name="Li Y."/>
        </authorList>
    </citation>
    <scope>NUCLEOTIDE SEQUENCE</scope>
    <source>
        <strain evidence="7">BDR2-2</strain>
    </source>
</reference>
<dbReference type="Gene3D" id="1.10.10.10">
    <property type="entry name" value="Winged helix-like DNA-binding domain superfamily/Winged helix DNA-binding domain"/>
    <property type="match status" value="1"/>
</dbReference>
<evidence type="ECO:0000313" key="7">
    <source>
        <dbReference type="EMBL" id="MCX8997914.1"/>
    </source>
</evidence>
<proteinExistence type="inferred from homology"/>
<dbReference type="RefSeq" id="WP_306411707.1">
    <property type="nucleotide sequence ID" value="NZ_JANFPI010000004.1"/>
</dbReference>
<comment type="similarity">
    <text evidence="1">Belongs to the sigma-70 factor family. ECF subfamily.</text>
</comment>
<dbReference type="NCBIfam" id="TIGR02937">
    <property type="entry name" value="sigma70-ECF"/>
    <property type="match status" value="1"/>
</dbReference>
<dbReference type="InterPro" id="IPR013249">
    <property type="entry name" value="RNA_pol_sigma70_r4_t2"/>
</dbReference>
<dbReference type="Pfam" id="PF08281">
    <property type="entry name" value="Sigma70_r4_2"/>
    <property type="match status" value="1"/>
</dbReference>
<keyword evidence="2" id="KW-0805">Transcription regulation</keyword>
<evidence type="ECO:0000256" key="4">
    <source>
        <dbReference type="ARBA" id="ARBA00023163"/>
    </source>
</evidence>
<evidence type="ECO:0000256" key="1">
    <source>
        <dbReference type="ARBA" id="ARBA00010641"/>
    </source>
</evidence>
<feature type="domain" description="RNA polymerase sigma factor 70 region 4 type 2" evidence="6">
    <location>
        <begin position="114"/>
        <end position="157"/>
    </location>
</feature>
<dbReference type="SUPFAM" id="SSF88659">
    <property type="entry name" value="Sigma3 and sigma4 domains of RNA polymerase sigma factors"/>
    <property type="match status" value="1"/>
</dbReference>
<dbReference type="AlphaFoldDB" id="A0AAE3SWD7"/>
<evidence type="ECO:0000313" key="8">
    <source>
        <dbReference type="Proteomes" id="UP001208771"/>
    </source>
</evidence>
<dbReference type="GO" id="GO:0006352">
    <property type="term" value="P:DNA-templated transcription initiation"/>
    <property type="evidence" value="ECO:0007669"/>
    <property type="project" value="InterPro"/>
</dbReference>
<dbReference type="Gene3D" id="1.10.1740.10">
    <property type="match status" value="1"/>
</dbReference>
<evidence type="ECO:0000256" key="3">
    <source>
        <dbReference type="ARBA" id="ARBA00023082"/>
    </source>
</evidence>
<dbReference type="GO" id="GO:0016987">
    <property type="term" value="F:sigma factor activity"/>
    <property type="evidence" value="ECO:0007669"/>
    <property type="project" value="UniProtKB-KW"/>
</dbReference>
<dbReference type="InterPro" id="IPR036388">
    <property type="entry name" value="WH-like_DNA-bd_sf"/>
</dbReference>
<keyword evidence="8" id="KW-1185">Reference proteome</keyword>
<comment type="caution">
    <text evidence="7">The sequence shown here is derived from an EMBL/GenBank/DDBJ whole genome shotgun (WGS) entry which is preliminary data.</text>
</comment>
<dbReference type="InterPro" id="IPR007627">
    <property type="entry name" value="RNA_pol_sigma70_r2"/>
</dbReference>
<gene>
    <name evidence="7" type="ORF">NOF55_12460</name>
</gene>
<dbReference type="InterPro" id="IPR013325">
    <property type="entry name" value="RNA_pol_sigma_r2"/>
</dbReference>
<dbReference type="InterPro" id="IPR014284">
    <property type="entry name" value="RNA_pol_sigma-70_dom"/>
</dbReference>
<dbReference type="SUPFAM" id="SSF88946">
    <property type="entry name" value="Sigma2 domain of RNA polymerase sigma factors"/>
    <property type="match status" value="1"/>
</dbReference>
<dbReference type="PANTHER" id="PTHR43133:SF63">
    <property type="entry name" value="RNA POLYMERASE SIGMA FACTOR FECI-RELATED"/>
    <property type="match status" value="1"/>
</dbReference>
<dbReference type="Proteomes" id="UP001208771">
    <property type="component" value="Unassembled WGS sequence"/>
</dbReference>